<accession>A0A3M7SME0</accession>
<keyword evidence="2" id="KW-1185">Reference proteome</keyword>
<comment type="caution">
    <text evidence="1">The sequence shown here is derived from an EMBL/GenBank/DDBJ whole genome shotgun (WGS) entry which is preliminary data.</text>
</comment>
<proteinExistence type="predicted"/>
<reference evidence="1 2" key="1">
    <citation type="journal article" date="2018" name="Sci. Rep.">
        <title>Genomic signatures of local adaptation to the degree of environmental predictability in rotifers.</title>
        <authorList>
            <person name="Franch-Gras L."/>
            <person name="Hahn C."/>
            <person name="Garcia-Roger E.M."/>
            <person name="Carmona M.J."/>
            <person name="Serra M."/>
            <person name="Gomez A."/>
        </authorList>
    </citation>
    <scope>NUCLEOTIDE SEQUENCE [LARGE SCALE GENOMIC DNA]</scope>
    <source>
        <strain evidence="1">HYR1</strain>
    </source>
</reference>
<dbReference type="Proteomes" id="UP000276133">
    <property type="component" value="Unassembled WGS sequence"/>
</dbReference>
<sequence>MAQVTAIDHLDQVGLVYQVIQNSEAVEPTKRAGRPTKLKANVELSKIEETQVQKKDVVDHQRPSQL</sequence>
<name>A0A3M7SME0_BRAPC</name>
<dbReference type="AlphaFoldDB" id="A0A3M7SME0"/>
<organism evidence="1 2">
    <name type="scientific">Brachionus plicatilis</name>
    <name type="common">Marine rotifer</name>
    <name type="synonym">Brachionus muelleri</name>
    <dbReference type="NCBI Taxonomy" id="10195"/>
    <lineage>
        <taxon>Eukaryota</taxon>
        <taxon>Metazoa</taxon>
        <taxon>Spiralia</taxon>
        <taxon>Gnathifera</taxon>
        <taxon>Rotifera</taxon>
        <taxon>Eurotatoria</taxon>
        <taxon>Monogononta</taxon>
        <taxon>Pseudotrocha</taxon>
        <taxon>Ploima</taxon>
        <taxon>Brachionidae</taxon>
        <taxon>Brachionus</taxon>
    </lineage>
</organism>
<evidence type="ECO:0000313" key="2">
    <source>
        <dbReference type="Proteomes" id="UP000276133"/>
    </source>
</evidence>
<evidence type="ECO:0000313" key="1">
    <source>
        <dbReference type="EMBL" id="RNA36787.1"/>
    </source>
</evidence>
<dbReference type="EMBL" id="REGN01001127">
    <property type="protein sequence ID" value="RNA36787.1"/>
    <property type="molecule type" value="Genomic_DNA"/>
</dbReference>
<protein>
    <submittedName>
        <fullName evidence="1">Uncharacterized protein</fullName>
    </submittedName>
</protein>
<gene>
    <name evidence="1" type="ORF">BpHYR1_034214</name>
</gene>